<comment type="caution">
    <text evidence="2">The sequence shown here is derived from an EMBL/GenBank/DDBJ whole genome shotgun (WGS) entry which is preliminary data.</text>
</comment>
<dbReference type="AlphaFoldDB" id="A0A8S9GKV8"/>
<accession>A0A8S9GKV8</accession>
<reference evidence="2" key="1">
    <citation type="submission" date="2019-12" db="EMBL/GenBank/DDBJ databases">
        <title>Genome sequencing and annotation of Brassica cretica.</title>
        <authorList>
            <person name="Studholme D.J."/>
            <person name="Sarris P.F."/>
        </authorList>
    </citation>
    <scope>NUCLEOTIDE SEQUENCE</scope>
    <source>
        <strain evidence="2">PFS-102/07</strain>
        <tissue evidence="2">Leaf</tissue>
    </source>
</reference>
<organism evidence="2">
    <name type="scientific">Brassica cretica</name>
    <name type="common">Mustard</name>
    <dbReference type="NCBI Taxonomy" id="69181"/>
    <lineage>
        <taxon>Eukaryota</taxon>
        <taxon>Viridiplantae</taxon>
        <taxon>Streptophyta</taxon>
        <taxon>Embryophyta</taxon>
        <taxon>Tracheophyta</taxon>
        <taxon>Spermatophyta</taxon>
        <taxon>Magnoliopsida</taxon>
        <taxon>eudicotyledons</taxon>
        <taxon>Gunneridae</taxon>
        <taxon>Pentapetalae</taxon>
        <taxon>rosids</taxon>
        <taxon>malvids</taxon>
        <taxon>Brassicales</taxon>
        <taxon>Brassicaceae</taxon>
        <taxon>Brassiceae</taxon>
        <taxon>Brassica</taxon>
    </lineage>
</organism>
<feature type="region of interest" description="Disordered" evidence="1">
    <location>
        <begin position="70"/>
        <end position="89"/>
    </location>
</feature>
<protein>
    <submittedName>
        <fullName evidence="2">Uncharacterized protein</fullName>
    </submittedName>
</protein>
<evidence type="ECO:0000256" key="1">
    <source>
        <dbReference type="SAM" id="MobiDB-lite"/>
    </source>
</evidence>
<sequence>MAIGPRTSQAQSLRSDQARAKARLLRSDQARAKIAWRVVLADIRDLWETRSEIVEIQRYIVSRPEASTSIDKGIKTPTDSNRRTSIDEATPTNRGHLVTKVTSDVSDVNNHGKEISDDTYATLVRQQCKLDCLGDRLHKIENTTATTNDKWRRGDEAMRDFTGHKKKIRVDDCQEYRPTRPCRHRSTELHLPSTLLVLELGIHEIGFFKQVWKVGPGVKQGLRNLFGKRKKREKPPRAVTGRQLWGKLPLLVIFLVTARPGSYEAVMVDLFFIFPCLCRKYHCREDRKLRQTSREKRETNRRLGDLIRSGSWLFPVEFVCEIKRMDIGHKDKEKEIEKDKETAPGDRNPKVRDMEALILGLGRIKELMTVHGFGRTDHDQDPYGLGRFIEF</sequence>
<evidence type="ECO:0000313" key="2">
    <source>
        <dbReference type="EMBL" id="KAF2546483.1"/>
    </source>
</evidence>
<name>A0A8S9GKV8_BRACR</name>
<dbReference type="EMBL" id="QGKY02001925">
    <property type="protein sequence ID" value="KAF2546483.1"/>
    <property type="molecule type" value="Genomic_DNA"/>
</dbReference>
<gene>
    <name evidence="2" type="ORF">F2Q70_00022018</name>
</gene>
<proteinExistence type="predicted"/>